<dbReference type="SUPFAM" id="SSF51120">
    <property type="entry name" value="beta-Roll"/>
    <property type="match status" value="3"/>
</dbReference>
<dbReference type="PROSITE" id="PS50292">
    <property type="entry name" value="PEROXIDASE_3"/>
    <property type="match status" value="2"/>
</dbReference>
<dbReference type="GO" id="GO:0020037">
    <property type="term" value="F:heme binding"/>
    <property type="evidence" value="ECO:0007669"/>
    <property type="project" value="InterPro"/>
</dbReference>
<dbReference type="HOGENOM" id="CLU_000493_0_0_5"/>
<comment type="subcellular location">
    <subcellularLocation>
        <location evidence="1">Secreted</location>
    </subcellularLocation>
</comment>
<reference evidence="4 5" key="1">
    <citation type="journal article" date="2010" name="J. Bacteriol.">
        <title>Genome sequence of Fulvimarina pelagi HTCC2506T, a Mn(II)-oxidizing alphaproteobacterium possessing an aerobic anoxygenic photosynthetic gene cluster and Xanthorhodopsin.</title>
        <authorList>
            <person name="Kang I."/>
            <person name="Oh H.M."/>
            <person name="Lim S.I."/>
            <person name="Ferriera S."/>
            <person name="Giovannoni S.J."/>
            <person name="Cho J.C."/>
        </authorList>
    </citation>
    <scope>NUCLEOTIDE SEQUENCE [LARGE SCALE GENOMIC DNA]</scope>
    <source>
        <strain evidence="4 5">HTCC2506</strain>
    </source>
</reference>
<dbReference type="Pfam" id="PF00353">
    <property type="entry name" value="HemolysinCabind"/>
    <property type="match status" value="7"/>
</dbReference>
<dbReference type="Gene3D" id="2.150.10.10">
    <property type="entry name" value="Serralysin-like metalloprotease, C-terminal"/>
    <property type="match status" value="4"/>
</dbReference>
<evidence type="ECO:0000256" key="3">
    <source>
        <dbReference type="ARBA" id="ARBA00023180"/>
    </source>
</evidence>
<dbReference type="GO" id="GO:0004601">
    <property type="term" value="F:peroxidase activity"/>
    <property type="evidence" value="ECO:0007669"/>
    <property type="project" value="InterPro"/>
</dbReference>
<evidence type="ECO:0000313" key="4">
    <source>
        <dbReference type="EMBL" id="EAU41990.1"/>
    </source>
</evidence>
<dbReference type="GO" id="GO:0005576">
    <property type="term" value="C:extracellular region"/>
    <property type="evidence" value="ECO:0007669"/>
    <property type="project" value="UniProtKB-SubCell"/>
</dbReference>
<dbReference type="eggNOG" id="COG2931">
    <property type="taxonomic scope" value="Bacteria"/>
</dbReference>
<dbReference type="InterPro" id="IPR011049">
    <property type="entry name" value="Serralysin-like_metalloprot_C"/>
</dbReference>
<dbReference type="PANTHER" id="PTHR11475:SF4">
    <property type="entry name" value="CHORION PEROXIDASE"/>
    <property type="match status" value="1"/>
</dbReference>
<dbReference type="InterPro" id="IPR054720">
    <property type="entry name" value="HpiC1"/>
</dbReference>
<comment type="caution">
    <text evidence="4">The sequence shown here is derived from an EMBL/GenBank/DDBJ whole genome shotgun (WGS) entry which is preliminary data.</text>
</comment>
<dbReference type="InterPro" id="IPR018511">
    <property type="entry name" value="Hemolysin-typ_Ca-bd_CS"/>
</dbReference>
<name>Q0G341_9HYPH</name>
<accession>Q0G341</accession>
<dbReference type="InterPro" id="IPR001343">
    <property type="entry name" value="Hemolysn_Ca-bd"/>
</dbReference>
<organism evidence="4 5">
    <name type="scientific">Fulvimarina pelagi HTCC2506</name>
    <dbReference type="NCBI Taxonomy" id="314231"/>
    <lineage>
        <taxon>Bacteria</taxon>
        <taxon>Pseudomonadati</taxon>
        <taxon>Pseudomonadota</taxon>
        <taxon>Alphaproteobacteria</taxon>
        <taxon>Hyphomicrobiales</taxon>
        <taxon>Aurantimonadaceae</taxon>
        <taxon>Fulvimarina</taxon>
    </lineage>
</organism>
<dbReference type="InterPro" id="IPR019791">
    <property type="entry name" value="Haem_peroxidase_animal"/>
</dbReference>
<dbReference type="PROSITE" id="PS00330">
    <property type="entry name" value="HEMOLYSIN_CALCIUM"/>
    <property type="match status" value="1"/>
</dbReference>
<dbReference type="Pfam" id="PF03098">
    <property type="entry name" value="An_peroxidase"/>
    <property type="match status" value="4"/>
</dbReference>
<dbReference type="GO" id="GO:0005509">
    <property type="term" value="F:calcium ion binding"/>
    <property type="evidence" value="ECO:0007669"/>
    <property type="project" value="InterPro"/>
</dbReference>
<dbReference type="Proteomes" id="UP000004310">
    <property type="component" value="Unassembled WGS sequence"/>
</dbReference>
<dbReference type="PANTHER" id="PTHR11475">
    <property type="entry name" value="OXIDASE/PEROXIDASE"/>
    <property type="match status" value="1"/>
</dbReference>
<evidence type="ECO:0000256" key="1">
    <source>
        <dbReference type="ARBA" id="ARBA00004613"/>
    </source>
</evidence>
<dbReference type="PeroxiBase" id="4177">
    <property type="entry name" value="FpePxc03"/>
</dbReference>
<dbReference type="GO" id="GO:0006979">
    <property type="term" value="P:response to oxidative stress"/>
    <property type="evidence" value="ECO:0007669"/>
    <property type="project" value="InterPro"/>
</dbReference>
<dbReference type="EMBL" id="AATP01000002">
    <property type="protein sequence ID" value="EAU41990.1"/>
    <property type="molecule type" value="Genomic_DNA"/>
</dbReference>
<keyword evidence="2" id="KW-0964">Secreted</keyword>
<proteinExistence type="predicted"/>
<dbReference type="InterPro" id="IPR037120">
    <property type="entry name" value="Haem_peroxidase_sf_animal"/>
</dbReference>
<dbReference type="SUPFAM" id="SSF48113">
    <property type="entry name" value="Heme-dependent peroxidases"/>
    <property type="match status" value="3"/>
</dbReference>
<keyword evidence="5" id="KW-1185">Reference proteome</keyword>
<dbReference type="PRINTS" id="PR00313">
    <property type="entry name" value="CABNDNGRPT"/>
</dbReference>
<dbReference type="Gene3D" id="1.10.640.10">
    <property type="entry name" value="Haem peroxidase domain superfamily, animal type"/>
    <property type="match status" value="3"/>
</dbReference>
<evidence type="ECO:0000256" key="2">
    <source>
        <dbReference type="ARBA" id="ARBA00022525"/>
    </source>
</evidence>
<gene>
    <name evidence="4" type="ORF">FP2506_16194</name>
</gene>
<keyword evidence="3" id="KW-0325">Glycoprotein</keyword>
<protein>
    <submittedName>
        <fullName evidence="4">Secreted hemolysin-type calcium-binding bacteriocin, putative</fullName>
    </submittedName>
</protein>
<dbReference type="InterPro" id="IPR010255">
    <property type="entry name" value="Haem_peroxidase_sf"/>
</dbReference>
<dbReference type="CDD" id="cd09821">
    <property type="entry name" value="An_peroxidase_bacterial_2"/>
    <property type="match status" value="1"/>
</dbReference>
<dbReference type="RefSeq" id="WP_007068363.1">
    <property type="nucleotide sequence ID" value="NZ_DS022272.1"/>
</dbReference>
<dbReference type="Pfam" id="PF22825">
    <property type="entry name" value="HpiC1-like"/>
    <property type="match status" value="1"/>
</dbReference>
<sequence length="2650" mass="282295">MAVKLNKNDLDFILRQIKIAEAHAAGIPLTEIYVDAAGNIVPSGTEGAKLAISDPHVPYGLRTVDGSYNNLIEGREYWGAADQAMPRLLTANYRDDEDNDQMPLGDPTNPTTQFVTNTDYGQPGHVVDADPRIISNLVVDLSVNNPAAVDAWFNNEAAVAAWHEIHGEDMIPVLPGEGAVELDVLNAGFDQQSLANGEPNVNEDAVRGNWTLGAPVGWALTGSGGTFAPTDFVIDQAGMTGENVAWFQSGAVLSQDVGTIGDNTSHSLSFRFGNRSDNPLATGVARLVAIDELGNATVVSQVNLPAPADGTWADVNLSASEAQLAAHVGSELRVEISHTGGGQALIDNVELSASSGNRIEITDEDLATLPNIAPDDGISAPFNAWMTFFGQFFDHGLDLITKGGNGTVFIPLQADDPLVVSGQVPPHMQFMVLTRSTPTEGPDGSMTEGKNVTTPFVDQNQTYTSHASHQVFVREYEMVDGRPISTGHLLDGANGGLATWAEVKVQAAEKLGIALADGDAVSIPLILTDAYGEFVRGPNGFPQVVLGVGPDGIPNTADDIVVEGDPENPINTFTVQSEDGSLTGAVRIGHAFLDDIAHAANPVDSQTGLLKAEGTYDSELLGRHFITGDGRGNENIALTSVHHVFHSEHNRQVEDQKKTILETGDLEMLNEWLAVDVSEVPTDPAVIATLSWDGERLFQAARFATEMQYQHLVFEEFGRKINPNIDPFVFNAVTDINPAIFAEFANVVYRFGHSMLTDNMPRVFVDETTGEVSTDDMGLIQAFLNPDVFKRDGNDNEISADEAAAAIVRGMTTERGSAIDEYVVSSLRSNLLGLPLDLPALNIARGRETGMPTFNDARAELYGQTNSVWLKPYESWADLAQNLKTPMTVVNLIAAYGLHETVTGATTLADKRAAAFDLVFGSESLNDTDRLDFMLSRGEWNAANNGLNEIDLWVGGLAERIMPFGGMLGSTFSAIFEAQMEALQFGDRFYYLTRTQGQNLLNELEENAFAKIIMANTNLTLPGPDGIKGTEDDVTPHHIGIDVFADYDFVLEVNKANQLIEDPEGNDPILEALGRKKVLRDDLTTSEVETNYIKFTGGEHIVVGGTNDDDTIITDDGDDAIWGDAGDDYIESGFGVDLVNGGYGNDIILDAGDEGDFLKGDEGDDVMATANGLDVLMGGEGKDAIFLGADASEVFGGEGDDFIVGGEGADFLLGNEGDDWIEAGKGFDTTAGDNSELFFNSRILGHDVMFAGSDEHDFDAESGDDIMVQGESVMRNEGMFGFDWVSFQGNVRDAYADMRIRIFTTEEEDILRNRFDKVEGLSGWNGDDQLFGDERTSADAVPDEIVDFATVAANEATFFGDGLSQAGVDRIDGLREWLGDLIENAPTGMTADDLEQAISWDSGNFIMGGRGNDRIQGNGGDDVIDGDRWLNVRISIRDPETQEELGTVTTMRHVFSQADVDANTAQQAWVGRSVFEMLIDRTIAPTNMHIVREILNDEGDAASSFDTAVFRGNISEYVIEGAGVGGQNFSDVDGDGFVEIRHIDPLAGDGVTVGIDGTDYLRGIERLEFADATIDREAGLDNLPEGTPTLQALTNVDGELVFQAGLPIRVATNADGSLAGVTDSDNENGGAITNFTVAWQIEDPAGSGVFVDALAAGVTFTPDGDPVIGLDGERVRAAITYTDGAGRRTTVVTEPSEPLDPATDLTDANGDLLFVGSHAIDMSDPVNAGFVTAFVGSDGMDNIVGTPGDDVIVGLSGEDTLDGGAGDDLLAGQGGDDTLIGGGGNNVFEGGDGVDTAVVDYNAADAEFFLTPTGSLETAIGAIEDEFIDIERIRFDDGEELTIRQAENRIADFQRGNGQDNELDGTAADDTIRGLGGADTIRGGGGRDLLLGDGGADLLNGNGDDDTLAGGRGNDTVNGGAGDDTVFWFTGDGRDVVNGGGGTDALSVNGDEALAETFRIYTRDAAIAAGLNPGGAATEIVITRTINGAADTNADRIALVRNVEELEINTRPIGGAGEARGDAVQIFGDFSTTSLALNTITIDGQAGDDTVDITNLQSAHRIVFKSNGGKDTVIGTLRPQDVIELAPGSEMSDYALIEKDGMTTLSNGRHTVSFPSNGIPTFKLATGEVVGLEATRGAFTLTARDLEGLKNLVNGRPAFEGDDDTEGAAGVRELLGRNNNENNPEFGSADEVFIRLTEARYGEYDATINNRAVNPIFAGLDPREISNILGVQEADLAPAKSGANTFFMAFGQYFDHGLDFLPKDSLNGVIEIGGPGSARAPGVDNPADLTRGKVHVIDENGIPQHLNKASPFVDQNQAYGSNELVGQFLRESDGAQGFGMRLLAGADDPSNPEFRLLPTLRELIEHHWEANTIFRDPSLPNGAISFREYFTDFPISEGVTGNLFDEATGAYDPDVVNHLVSDFMGGGYPLLLDTNPFINLLDHYIAGDGRANENFALTSMHTVWARNHNFHVETLMEAGFEGTSEEFFQAAKMLNEAEYQRVVFDEFADFLIGGIRGSGSHGHDEYNPDVDARISHEFAAAVYRVGHSLVGQTMTVIGPDGQPREVALFDAFLNPTNEAGAFTGPLPPGYVPQPGYAQLGVGAILSGTAIQPAEEVDFNIVDAIRTTSFGSMPTCSPSTSLAAGTSGWAR</sequence>
<evidence type="ECO:0000313" key="5">
    <source>
        <dbReference type="Proteomes" id="UP000004310"/>
    </source>
</evidence>